<keyword evidence="2 5" id="KW-0689">Ribosomal protein</keyword>
<comment type="similarity">
    <text evidence="1 5 6">Belongs to the bacterial ribosomal protein bS21 family.</text>
</comment>
<dbReference type="GO" id="GO:0005840">
    <property type="term" value="C:ribosome"/>
    <property type="evidence" value="ECO:0007669"/>
    <property type="project" value="UniProtKB-KW"/>
</dbReference>
<evidence type="ECO:0000313" key="9">
    <source>
        <dbReference type="Proteomes" id="UP000252355"/>
    </source>
</evidence>
<evidence type="ECO:0000256" key="1">
    <source>
        <dbReference type="ARBA" id="ARBA00006640"/>
    </source>
</evidence>
<dbReference type="GO" id="GO:0006412">
    <property type="term" value="P:translation"/>
    <property type="evidence" value="ECO:0007669"/>
    <property type="project" value="UniProtKB-UniRule"/>
</dbReference>
<gene>
    <name evidence="5" type="primary">rpsU</name>
    <name evidence="8" type="ORF">OZSIB_4087</name>
</gene>
<organism evidence="8 9">
    <name type="scientific">Candidatus Ozemobacter sibiricus</name>
    <dbReference type="NCBI Taxonomy" id="2268124"/>
    <lineage>
        <taxon>Bacteria</taxon>
        <taxon>Candidatus Ozemobacteria</taxon>
        <taxon>Candidatus Ozemobacterales</taxon>
        <taxon>Candidatus Ozemobacteraceae</taxon>
        <taxon>Candidatus Ozemobacter</taxon>
    </lineage>
</organism>
<dbReference type="Pfam" id="PF01165">
    <property type="entry name" value="Ribosomal_S21"/>
    <property type="match status" value="1"/>
</dbReference>
<dbReference type="PANTHER" id="PTHR21109:SF0">
    <property type="entry name" value="SMALL RIBOSOMAL SUBUNIT PROTEIN BS21M"/>
    <property type="match status" value="1"/>
</dbReference>
<dbReference type="GO" id="GO:0003735">
    <property type="term" value="F:structural constituent of ribosome"/>
    <property type="evidence" value="ECO:0007669"/>
    <property type="project" value="InterPro"/>
</dbReference>
<dbReference type="AlphaFoldDB" id="A0A367ZNB0"/>
<keyword evidence="3 5" id="KW-0687">Ribonucleoprotein</keyword>
<sequence>MKNVAEVKVLKDEPLEKALKRFQKKCQEAGIIKEIKRRRAYEKPSEKQKRKAAEARRKQRRRK</sequence>
<dbReference type="Gene3D" id="1.20.5.1150">
    <property type="entry name" value="Ribosomal protein S8"/>
    <property type="match status" value="1"/>
</dbReference>
<dbReference type="InterPro" id="IPR038380">
    <property type="entry name" value="Ribosomal_bS21_sf"/>
</dbReference>
<comment type="caution">
    <text evidence="8">The sequence shown here is derived from an EMBL/GenBank/DDBJ whole genome shotgun (WGS) entry which is preliminary data.</text>
</comment>
<accession>A0A367ZNB0</accession>
<dbReference type="PANTHER" id="PTHR21109">
    <property type="entry name" value="MITOCHONDRIAL 28S RIBOSOMAL PROTEIN S21"/>
    <property type="match status" value="1"/>
</dbReference>
<evidence type="ECO:0000313" key="8">
    <source>
        <dbReference type="EMBL" id="RCK79615.1"/>
    </source>
</evidence>
<dbReference type="InterPro" id="IPR001911">
    <property type="entry name" value="Ribosomal_bS21"/>
</dbReference>
<dbReference type="NCBIfam" id="TIGR00030">
    <property type="entry name" value="S21p"/>
    <property type="match status" value="1"/>
</dbReference>
<feature type="compositionally biased region" description="Basic and acidic residues" evidence="7">
    <location>
        <begin position="41"/>
        <end position="56"/>
    </location>
</feature>
<protein>
    <recommendedName>
        <fullName evidence="4 5">Small ribosomal subunit protein bS21</fullName>
    </recommendedName>
</protein>
<dbReference type="HAMAP" id="MF_00358">
    <property type="entry name" value="Ribosomal_bS21"/>
    <property type="match status" value="1"/>
</dbReference>
<evidence type="ECO:0000256" key="4">
    <source>
        <dbReference type="ARBA" id="ARBA00035135"/>
    </source>
</evidence>
<evidence type="ECO:0000256" key="5">
    <source>
        <dbReference type="HAMAP-Rule" id="MF_00358"/>
    </source>
</evidence>
<evidence type="ECO:0000256" key="2">
    <source>
        <dbReference type="ARBA" id="ARBA00022980"/>
    </source>
</evidence>
<dbReference type="PRINTS" id="PR00976">
    <property type="entry name" value="RIBOSOMALS21"/>
</dbReference>
<evidence type="ECO:0000256" key="6">
    <source>
        <dbReference type="RuleBase" id="RU000667"/>
    </source>
</evidence>
<feature type="region of interest" description="Disordered" evidence="7">
    <location>
        <begin position="39"/>
        <end position="63"/>
    </location>
</feature>
<evidence type="ECO:0000256" key="3">
    <source>
        <dbReference type="ARBA" id="ARBA00023274"/>
    </source>
</evidence>
<dbReference type="GO" id="GO:1990904">
    <property type="term" value="C:ribonucleoprotein complex"/>
    <property type="evidence" value="ECO:0007669"/>
    <property type="project" value="UniProtKB-KW"/>
</dbReference>
<reference evidence="8 9" key="1">
    <citation type="submission" date="2018-05" db="EMBL/GenBank/DDBJ databases">
        <title>A metagenomic window into the 2 km-deep terrestrial subsurface aquifer revealed taxonomically and functionally diverse microbial community comprising novel uncultured bacterial lineages.</title>
        <authorList>
            <person name="Kadnikov V.V."/>
            <person name="Mardanov A.V."/>
            <person name="Beletsky A.V."/>
            <person name="Banks D."/>
            <person name="Pimenov N.V."/>
            <person name="Frank Y.A."/>
            <person name="Karnachuk O.V."/>
            <person name="Ravin N.V."/>
        </authorList>
    </citation>
    <scope>NUCLEOTIDE SEQUENCE [LARGE SCALE GENOMIC DNA]</scope>
    <source>
        <strain evidence="8">BY5</strain>
    </source>
</reference>
<evidence type="ECO:0000256" key="7">
    <source>
        <dbReference type="SAM" id="MobiDB-lite"/>
    </source>
</evidence>
<proteinExistence type="inferred from homology"/>
<name>A0A367ZNB0_9BACT</name>
<dbReference type="Proteomes" id="UP000252355">
    <property type="component" value="Unassembled WGS sequence"/>
</dbReference>
<dbReference type="EMBL" id="QOQW01000011">
    <property type="protein sequence ID" value="RCK79615.1"/>
    <property type="molecule type" value="Genomic_DNA"/>
</dbReference>